<evidence type="ECO:0000256" key="1">
    <source>
        <dbReference type="ARBA" id="ARBA00004141"/>
    </source>
</evidence>
<keyword evidence="6 8" id="KW-0472">Membrane</keyword>
<evidence type="ECO:0000313" key="10">
    <source>
        <dbReference type="EMBL" id="OMJ90960.1"/>
    </source>
</evidence>
<accession>A0A1R2CPR4</accession>
<dbReference type="PANTHER" id="PTHR47823">
    <property type="entry name" value="ION_TRANS DOMAIN-CONTAINING PROTEIN"/>
    <property type="match status" value="1"/>
</dbReference>
<evidence type="ECO:0000313" key="11">
    <source>
        <dbReference type="Proteomes" id="UP000187209"/>
    </source>
</evidence>
<evidence type="ECO:0000256" key="5">
    <source>
        <dbReference type="ARBA" id="ARBA00023065"/>
    </source>
</evidence>
<feature type="domain" description="Cyclic nucleotide-binding" evidence="9">
    <location>
        <begin position="384"/>
        <end position="474"/>
    </location>
</feature>
<keyword evidence="11" id="KW-1185">Reference proteome</keyword>
<sequence length="554" mass="64512">MQKFNSENSPNIKRRMRRSLSVKISPKLSRRNSIIQEIEAENNIAEFGLRRLTTFGSKEYLFYPDDNIKAFWDTFLLIWIVYSVTVLPYHIALDNTKNSPFWIYLDTSIDIFFLIDMIIVSSTAYLTKDNIIINNRKQIFKNYLKTGFFIDLITLFPYQLIESTSYPEFYSLIRLSKALRAHKLAKTFYSSFHLLGKVLNLSFTVEKLLLGLTVFVVFVHVLACIWIVAGVKSMKADNWISEYDINDPSIKSHYLSAVYFIITTIFSIGFGDIKPINDAEKAICIVIMAFGVFFFTYFISSINLILNLKTKKYSLLTHDLRVLQNIKNKYRVPTDLYKKIEKHLKYSHNNIEKYHKSFALSLSSRISQQLIFTMNKKLVEDNIFFSDKPDNFIRDIVLHLKPVKLDFGEVVCTKGEVAQEVYFVTEGKVAYFIMSVDYETIEAGDFFGDAELFHLEYREFNVKANEPSELFSLDHVILLNCLRSNEDAKASVITIAIEKYRILKKKEHAAVYKKKFYAGELDNVDEDISYKIDLSSKEENQNQMDMYIENIETS</sequence>
<dbReference type="OrthoDB" id="298869at2759"/>
<comment type="caution">
    <text evidence="10">The sequence shown here is derived from an EMBL/GenBank/DDBJ whole genome shotgun (WGS) entry which is preliminary data.</text>
</comment>
<dbReference type="GO" id="GO:0016020">
    <property type="term" value="C:membrane"/>
    <property type="evidence" value="ECO:0007669"/>
    <property type="project" value="UniProtKB-SubCell"/>
</dbReference>
<dbReference type="PROSITE" id="PS00888">
    <property type="entry name" value="CNMP_BINDING_1"/>
    <property type="match status" value="1"/>
</dbReference>
<keyword evidence="7" id="KW-0407">Ion channel</keyword>
<feature type="transmembrane region" description="Helical" evidence="8">
    <location>
        <begin position="282"/>
        <end position="306"/>
    </location>
</feature>
<dbReference type="Proteomes" id="UP000187209">
    <property type="component" value="Unassembled WGS sequence"/>
</dbReference>
<keyword evidence="5" id="KW-0406">Ion transport</keyword>
<dbReference type="InterPro" id="IPR003938">
    <property type="entry name" value="K_chnl_volt-dep_EAG/ELK/ERG"/>
</dbReference>
<evidence type="ECO:0000256" key="7">
    <source>
        <dbReference type="ARBA" id="ARBA00023303"/>
    </source>
</evidence>
<dbReference type="InterPro" id="IPR000595">
    <property type="entry name" value="cNMP-bd_dom"/>
</dbReference>
<proteinExistence type="predicted"/>
<organism evidence="10 11">
    <name type="scientific">Stentor coeruleus</name>
    <dbReference type="NCBI Taxonomy" id="5963"/>
    <lineage>
        <taxon>Eukaryota</taxon>
        <taxon>Sar</taxon>
        <taxon>Alveolata</taxon>
        <taxon>Ciliophora</taxon>
        <taxon>Postciliodesmatophora</taxon>
        <taxon>Heterotrichea</taxon>
        <taxon>Heterotrichida</taxon>
        <taxon>Stentoridae</taxon>
        <taxon>Stentor</taxon>
    </lineage>
</organism>
<dbReference type="Pfam" id="PF00520">
    <property type="entry name" value="Ion_trans"/>
    <property type="match status" value="1"/>
</dbReference>
<dbReference type="Pfam" id="PF00027">
    <property type="entry name" value="cNMP_binding"/>
    <property type="match status" value="1"/>
</dbReference>
<feature type="transmembrane region" description="Helical" evidence="8">
    <location>
        <begin position="70"/>
        <end position="89"/>
    </location>
</feature>
<feature type="transmembrane region" description="Helical" evidence="8">
    <location>
        <begin position="252"/>
        <end position="270"/>
    </location>
</feature>
<evidence type="ECO:0000256" key="2">
    <source>
        <dbReference type="ARBA" id="ARBA00022448"/>
    </source>
</evidence>
<dbReference type="SUPFAM" id="SSF51206">
    <property type="entry name" value="cAMP-binding domain-like"/>
    <property type="match status" value="1"/>
</dbReference>
<dbReference type="AlphaFoldDB" id="A0A1R2CPR4"/>
<keyword evidence="2" id="KW-0813">Transport</keyword>
<dbReference type="PRINTS" id="PR01463">
    <property type="entry name" value="EAGCHANLFMLY"/>
</dbReference>
<keyword evidence="3 8" id="KW-0812">Transmembrane</keyword>
<name>A0A1R2CPR4_9CILI</name>
<dbReference type="Gene3D" id="2.60.120.10">
    <property type="entry name" value="Jelly Rolls"/>
    <property type="match status" value="1"/>
</dbReference>
<feature type="transmembrane region" description="Helical" evidence="8">
    <location>
        <begin position="208"/>
        <end position="231"/>
    </location>
</feature>
<evidence type="ECO:0000256" key="3">
    <source>
        <dbReference type="ARBA" id="ARBA00022692"/>
    </source>
</evidence>
<gene>
    <name evidence="10" type="ORF">SteCoe_6628</name>
</gene>
<dbReference type="SUPFAM" id="SSF81324">
    <property type="entry name" value="Voltage-gated potassium channels"/>
    <property type="match status" value="1"/>
</dbReference>
<comment type="subcellular location">
    <subcellularLocation>
        <location evidence="1">Membrane</location>
        <topology evidence="1">Multi-pass membrane protein</topology>
    </subcellularLocation>
</comment>
<dbReference type="InterPro" id="IPR005821">
    <property type="entry name" value="Ion_trans_dom"/>
</dbReference>
<protein>
    <recommendedName>
        <fullName evidence="9">Cyclic nucleotide-binding domain-containing protein</fullName>
    </recommendedName>
</protein>
<evidence type="ECO:0000256" key="8">
    <source>
        <dbReference type="SAM" id="Phobius"/>
    </source>
</evidence>
<feature type="transmembrane region" description="Helical" evidence="8">
    <location>
        <begin position="101"/>
        <end position="121"/>
    </location>
</feature>
<evidence type="ECO:0000259" key="9">
    <source>
        <dbReference type="PROSITE" id="PS50042"/>
    </source>
</evidence>
<dbReference type="Gene3D" id="1.10.287.70">
    <property type="match status" value="1"/>
</dbReference>
<keyword evidence="4 8" id="KW-1133">Transmembrane helix</keyword>
<feature type="transmembrane region" description="Helical" evidence="8">
    <location>
        <begin position="142"/>
        <end position="161"/>
    </location>
</feature>
<reference evidence="10 11" key="1">
    <citation type="submission" date="2016-11" db="EMBL/GenBank/DDBJ databases">
        <title>The macronuclear genome of Stentor coeruleus: a giant cell with tiny introns.</title>
        <authorList>
            <person name="Slabodnick M."/>
            <person name="Ruby J.G."/>
            <person name="Reiff S.B."/>
            <person name="Swart E.C."/>
            <person name="Gosai S."/>
            <person name="Prabakaran S."/>
            <person name="Witkowska E."/>
            <person name="Larue G.E."/>
            <person name="Fisher S."/>
            <person name="Freeman R.M."/>
            <person name="Gunawardena J."/>
            <person name="Chu W."/>
            <person name="Stover N.A."/>
            <person name="Gregory B.D."/>
            <person name="Nowacki M."/>
            <person name="Derisi J."/>
            <person name="Roy S.W."/>
            <person name="Marshall W.F."/>
            <person name="Sood P."/>
        </authorList>
    </citation>
    <scope>NUCLEOTIDE SEQUENCE [LARGE SCALE GENOMIC DNA]</scope>
    <source>
        <strain evidence="10">WM001</strain>
    </source>
</reference>
<evidence type="ECO:0000256" key="6">
    <source>
        <dbReference type="ARBA" id="ARBA00023136"/>
    </source>
</evidence>
<dbReference type="InterPro" id="IPR018490">
    <property type="entry name" value="cNMP-bd_dom_sf"/>
</dbReference>
<dbReference type="CDD" id="cd00038">
    <property type="entry name" value="CAP_ED"/>
    <property type="match status" value="1"/>
</dbReference>
<dbReference type="EMBL" id="MPUH01000092">
    <property type="protein sequence ID" value="OMJ90960.1"/>
    <property type="molecule type" value="Genomic_DNA"/>
</dbReference>
<dbReference type="InterPro" id="IPR018488">
    <property type="entry name" value="cNMP-bd_CS"/>
</dbReference>
<dbReference type="SMART" id="SM00100">
    <property type="entry name" value="cNMP"/>
    <property type="match status" value="1"/>
</dbReference>
<dbReference type="InterPro" id="IPR014710">
    <property type="entry name" value="RmlC-like_jellyroll"/>
</dbReference>
<dbReference type="PANTHER" id="PTHR47823:SF9">
    <property type="entry name" value="CHROMOSOME UNDETERMINED SCAFFOLD_10, WHOLE GENOME SHOTGUN SEQUENCE"/>
    <property type="match status" value="1"/>
</dbReference>
<evidence type="ECO:0000256" key="4">
    <source>
        <dbReference type="ARBA" id="ARBA00022989"/>
    </source>
</evidence>
<dbReference type="GO" id="GO:0005249">
    <property type="term" value="F:voltage-gated potassium channel activity"/>
    <property type="evidence" value="ECO:0007669"/>
    <property type="project" value="InterPro"/>
</dbReference>
<dbReference type="PROSITE" id="PS50042">
    <property type="entry name" value="CNMP_BINDING_3"/>
    <property type="match status" value="1"/>
</dbReference>